<name>A0ABT8B709_9NEIS</name>
<organism evidence="1 2">
    <name type="scientific">Chitinimonas viridis</name>
    <dbReference type="NCBI Taxonomy" id="664880"/>
    <lineage>
        <taxon>Bacteria</taxon>
        <taxon>Pseudomonadati</taxon>
        <taxon>Pseudomonadota</taxon>
        <taxon>Betaproteobacteria</taxon>
        <taxon>Neisseriales</taxon>
        <taxon>Chitinibacteraceae</taxon>
        <taxon>Chitinimonas</taxon>
    </lineage>
</organism>
<feature type="non-terminal residue" evidence="1">
    <location>
        <position position="1"/>
    </location>
</feature>
<accession>A0ABT8B709</accession>
<comment type="caution">
    <text evidence="1">The sequence shown here is derived from an EMBL/GenBank/DDBJ whole genome shotgun (WGS) entry which is preliminary data.</text>
</comment>
<protein>
    <submittedName>
        <fullName evidence="1">Contact-dependent growth inhibition system immunity protein</fullName>
    </submittedName>
</protein>
<dbReference type="InterPro" id="IPR040547">
    <property type="entry name" value="CdiI"/>
</dbReference>
<dbReference type="EMBL" id="JAUFPU010000010">
    <property type="protein sequence ID" value="MDN3577542.1"/>
    <property type="molecule type" value="Genomic_DNA"/>
</dbReference>
<evidence type="ECO:0000313" key="1">
    <source>
        <dbReference type="EMBL" id="MDN3577542.1"/>
    </source>
</evidence>
<proteinExistence type="predicted"/>
<dbReference type="Proteomes" id="UP001180081">
    <property type="component" value="Unassembled WGS sequence"/>
</dbReference>
<dbReference type="CDD" id="cd20691">
    <property type="entry name" value="CdiI_EC536-like"/>
    <property type="match status" value="1"/>
</dbReference>
<dbReference type="RefSeq" id="WP_290332987.1">
    <property type="nucleotide sequence ID" value="NZ_JAUFPU010000010.1"/>
</dbReference>
<dbReference type="Pfam" id="PF18616">
    <property type="entry name" value="CdiI_3"/>
    <property type="match status" value="1"/>
</dbReference>
<keyword evidence="2" id="KW-1185">Reference proteome</keyword>
<gene>
    <name evidence="1" type="ORF">QWZ03_12255</name>
</gene>
<evidence type="ECO:0000313" key="2">
    <source>
        <dbReference type="Proteomes" id="UP001180081"/>
    </source>
</evidence>
<reference evidence="1" key="2">
    <citation type="submission" date="2023-06" db="EMBL/GenBank/DDBJ databases">
        <authorList>
            <person name="Lucena T."/>
            <person name="Sun Q."/>
        </authorList>
    </citation>
    <scope>NUCLEOTIDE SEQUENCE</scope>
    <source>
        <strain evidence="1">CECT 7703</strain>
    </source>
</reference>
<reference evidence="1" key="1">
    <citation type="journal article" date="2014" name="Int. J. Syst. Evol. Microbiol.">
        <title>Complete genome of a new Firmicutes species belonging to the dominant human colonic microbiota ('Ruminococcus bicirculans') reveals two chromosomes and a selective capacity to utilize plant glucans.</title>
        <authorList>
            <consortium name="NISC Comparative Sequencing Program"/>
            <person name="Wegmann U."/>
            <person name="Louis P."/>
            <person name="Goesmann A."/>
            <person name="Henrissat B."/>
            <person name="Duncan S.H."/>
            <person name="Flint H.J."/>
        </authorList>
    </citation>
    <scope>NUCLEOTIDE SEQUENCE</scope>
    <source>
        <strain evidence="1">CECT 7703</strain>
    </source>
</reference>
<sequence>EAAPMIVRTTRVKVGHRQAPLESPRLSRVWGFCFAGLGLAIGSCVGSGKCTGSEYRYCGAITMDLSKSIEQLESAVWEYNPYPSNVVQRGQRLRKLALESLSIDDLRFLIGQEIGLPYVLPLAFEHLAENPAAGGQMYPGDLLDSVLSVRAAFWRSRLICTGS</sequence>